<dbReference type="PANTHER" id="PTHR11280:SF5">
    <property type="entry name" value="GLUCOSAMINE-6-PHOSPHATE ISOMERASE"/>
    <property type="match status" value="1"/>
</dbReference>
<keyword evidence="2 4" id="KW-0378">Hydrolase</keyword>
<feature type="active site" description="For ring-opening step" evidence="4">
    <location>
        <position position="136"/>
    </location>
</feature>
<dbReference type="GO" id="GO:0006043">
    <property type="term" value="P:glucosamine catabolic process"/>
    <property type="evidence" value="ECO:0007669"/>
    <property type="project" value="TreeGrafter"/>
</dbReference>
<dbReference type="GO" id="GO:0006046">
    <property type="term" value="P:N-acetylglucosamine catabolic process"/>
    <property type="evidence" value="ECO:0007669"/>
    <property type="project" value="UniProtKB-UniRule"/>
</dbReference>
<gene>
    <name evidence="4 6" type="primary">nagB</name>
    <name evidence="6" type="ORF">HHA03_09150</name>
    <name evidence="7" type="ORF">SAMN05421839_11025</name>
</gene>
<dbReference type="GO" id="GO:0042802">
    <property type="term" value="F:identical protein binding"/>
    <property type="evidence" value="ECO:0007669"/>
    <property type="project" value="TreeGrafter"/>
</dbReference>
<dbReference type="PROSITE" id="PS01161">
    <property type="entry name" value="GLC_GALNAC_ISOMERASE"/>
    <property type="match status" value="1"/>
</dbReference>
<dbReference type="Proteomes" id="UP000321547">
    <property type="component" value="Unassembled WGS sequence"/>
</dbReference>
<dbReference type="CDD" id="cd01399">
    <property type="entry name" value="GlcN6P_deaminase"/>
    <property type="match status" value="1"/>
</dbReference>
<feature type="active site" description="For ring-opening step" evidence="4">
    <location>
        <position position="143"/>
    </location>
</feature>
<dbReference type="EMBL" id="BJWI01000009">
    <property type="protein sequence ID" value="GEM01383.1"/>
    <property type="molecule type" value="Genomic_DNA"/>
</dbReference>
<reference evidence="6 9" key="2">
    <citation type="submission" date="2019-07" db="EMBL/GenBank/DDBJ databases">
        <title>Whole genome shotgun sequence of Halolactibacillus halophilus NBRC 100868.</title>
        <authorList>
            <person name="Hosoyama A."/>
            <person name="Uohara A."/>
            <person name="Ohji S."/>
            <person name="Ichikawa N."/>
        </authorList>
    </citation>
    <scope>NUCLEOTIDE SEQUENCE [LARGE SCALE GENOMIC DNA]</scope>
    <source>
        <strain evidence="6 9">NBRC 100868</strain>
    </source>
</reference>
<reference evidence="7 8" key="1">
    <citation type="submission" date="2016-10" db="EMBL/GenBank/DDBJ databases">
        <authorList>
            <person name="de Groot N.N."/>
        </authorList>
    </citation>
    <scope>NUCLEOTIDE SEQUENCE [LARGE SCALE GENOMIC DNA]</scope>
    <source>
        <strain evidence="7 8">DSM 17073</strain>
    </source>
</reference>
<dbReference type="Pfam" id="PF01182">
    <property type="entry name" value="Glucosamine_iso"/>
    <property type="match status" value="1"/>
</dbReference>
<dbReference type="AlphaFoldDB" id="A0A1I5NM96"/>
<comment type="function">
    <text evidence="4">Catalyzes the reversible isomerization-deamination of glucosamine 6-phosphate (GlcN6P) to form fructose 6-phosphate (Fru6P) and ammonium ion.</text>
</comment>
<dbReference type="Gene3D" id="3.40.50.1360">
    <property type="match status" value="1"/>
</dbReference>
<evidence type="ECO:0000313" key="8">
    <source>
        <dbReference type="Proteomes" id="UP000242243"/>
    </source>
</evidence>
<organism evidence="7 8">
    <name type="scientific">Halolactibacillus halophilus</name>
    <dbReference type="NCBI Taxonomy" id="306540"/>
    <lineage>
        <taxon>Bacteria</taxon>
        <taxon>Bacillati</taxon>
        <taxon>Bacillota</taxon>
        <taxon>Bacilli</taxon>
        <taxon>Bacillales</taxon>
        <taxon>Bacillaceae</taxon>
        <taxon>Halolactibacillus</taxon>
    </lineage>
</organism>
<dbReference type="FunFam" id="3.40.50.1360:FF:000003">
    <property type="entry name" value="Glucosamine-6-phosphate deaminase"/>
    <property type="match status" value="1"/>
</dbReference>
<dbReference type="GO" id="GO:0005737">
    <property type="term" value="C:cytoplasm"/>
    <property type="evidence" value="ECO:0007669"/>
    <property type="project" value="TreeGrafter"/>
</dbReference>
<dbReference type="UniPathway" id="UPA00629">
    <property type="reaction ID" value="UER00684"/>
</dbReference>
<dbReference type="InterPro" id="IPR018321">
    <property type="entry name" value="Glucosamine6P_isomerase_CS"/>
</dbReference>
<dbReference type="InterPro" id="IPR006148">
    <property type="entry name" value="Glc/Gal-6P_isomerase"/>
</dbReference>
<dbReference type="EMBL" id="FOXC01000010">
    <property type="protein sequence ID" value="SFP22923.1"/>
    <property type="molecule type" value="Genomic_DNA"/>
</dbReference>
<evidence type="ECO:0000313" key="9">
    <source>
        <dbReference type="Proteomes" id="UP000321547"/>
    </source>
</evidence>
<dbReference type="GO" id="GO:0005975">
    <property type="term" value="P:carbohydrate metabolic process"/>
    <property type="evidence" value="ECO:0007669"/>
    <property type="project" value="InterPro"/>
</dbReference>
<dbReference type="EC" id="3.5.99.6" evidence="4"/>
<evidence type="ECO:0000256" key="2">
    <source>
        <dbReference type="ARBA" id="ARBA00022801"/>
    </source>
</evidence>
<dbReference type="GO" id="GO:0019262">
    <property type="term" value="P:N-acetylneuraminate catabolic process"/>
    <property type="evidence" value="ECO:0007669"/>
    <property type="project" value="UniProtKB-UniRule"/>
</dbReference>
<feature type="domain" description="Glucosamine/galactosamine-6-phosphate isomerase" evidence="5">
    <location>
        <begin position="12"/>
        <end position="226"/>
    </location>
</feature>
<dbReference type="RefSeq" id="WP_089831147.1">
    <property type="nucleotide sequence ID" value="NZ_BJWI01000009.1"/>
</dbReference>
<dbReference type="PANTHER" id="PTHR11280">
    <property type="entry name" value="GLUCOSAMINE-6-PHOSPHATE ISOMERASE"/>
    <property type="match status" value="1"/>
</dbReference>
<dbReference type="OrthoDB" id="9791139at2"/>
<dbReference type="SUPFAM" id="SSF100950">
    <property type="entry name" value="NagB/RpiA/CoA transferase-like"/>
    <property type="match status" value="1"/>
</dbReference>
<dbReference type="STRING" id="306540.SAMN05421839_11025"/>
<evidence type="ECO:0000313" key="6">
    <source>
        <dbReference type="EMBL" id="GEM01383.1"/>
    </source>
</evidence>
<dbReference type="HAMAP" id="MF_01241">
    <property type="entry name" value="GlcN6P_deamin"/>
    <property type="match status" value="1"/>
</dbReference>
<keyword evidence="3 4" id="KW-0119">Carbohydrate metabolism</keyword>
<feature type="active site" description="Proton acceptor; for enolization step" evidence="4">
    <location>
        <position position="67"/>
    </location>
</feature>
<comment type="similarity">
    <text evidence="4">Belongs to the glucosamine/galactosamine-6-phosphate isomerase family. NagB subfamily.</text>
</comment>
<keyword evidence="9" id="KW-1185">Reference proteome</keyword>
<dbReference type="GO" id="GO:0004342">
    <property type="term" value="F:glucosamine-6-phosphate deaminase activity"/>
    <property type="evidence" value="ECO:0007669"/>
    <property type="project" value="UniProtKB-UniRule"/>
</dbReference>
<feature type="active site" description="Proton acceptor; for ring-opening step" evidence="4">
    <location>
        <position position="138"/>
    </location>
</feature>
<dbReference type="InterPro" id="IPR037171">
    <property type="entry name" value="NagB/RpiA_transferase-like"/>
</dbReference>
<evidence type="ECO:0000256" key="1">
    <source>
        <dbReference type="ARBA" id="ARBA00000644"/>
    </source>
</evidence>
<comment type="caution">
    <text evidence="4">Lacks conserved residue(s) required for the propagation of feature annotation.</text>
</comment>
<proteinExistence type="inferred from homology"/>
<comment type="catalytic activity">
    <reaction evidence="1 4">
        <text>alpha-D-glucosamine 6-phosphate + H2O = beta-D-fructose 6-phosphate + NH4(+)</text>
        <dbReference type="Rhea" id="RHEA:12172"/>
        <dbReference type="ChEBI" id="CHEBI:15377"/>
        <dbReference type="ChEBI" id="CHEBI:28938"/>
        <dbReference type="ChEBI" id="CHEBI:57634"/>
        <dbReference type="ChEBI" id="CHEBI:75989"/>
        <dbReference type="EC" id="3.5.99.6"/>
    </reaction>
</comment>
<evidence type="ECO:0000259" key="5">
    <source>
        <dbReference type="Pfam" id="PF01182"/>
    </source>
</evidence>
<accession>A0A1I5NM96</accession>
<dbReference type="Proteomes" id="UP000242243">
    <property type="component" value="Unassembled WGS sequence"/>
</dbReference>
<protein>
    <recommendedName>
        <fullName evidence="4">Glucosamine-6-phosphate deaminase</fullName>
        <ecNumber evidence="4">3.5.99.6</ecNumber>
    </recommendedName>
    <alternativeName>
        <fullName evidence="4">GlcN6P deaminase</fullName>
        <shortName evidence="4">GNPDA</shortName>
    </alternativeName>
    <alternativeName>
        <fullName evidence="4">Glucosamine-6-phosphate isomerase</fullName>
    </alternativeName>
</protein>
<sequence>MDLIVFNTKNEANVYVAGLIVQEINKNAFLTLGLATGETPKGIYNDLIKRYRENKVSFKNITTFNLDEYIGLHPESPDSYHFYMQEKLFNHIDCPKENIHIPNGCAEDLNNECENYEKLIEESGGIELQLLGIGINGHIGFNEPGTAFDTHTHITKLAPSTIEANTPLLVEEKKLPSHALSMGLKTIRQAKKIILVAFGKQKADAIQRLLNGEVSEGFPASILKRHSDIKIVIDSELNNELKVE</sequence>
<dbReference type="InterPro" id="IPR004547">
    <property type="entry name" value="Glucosamine6P_isomerase"/>
</dbReference>
<dbReference type="NCBIfam" id="TIGR00502">
    <property type="entry name" value="nagB"/>
    <property type="match status" value="1"/>
</dbReference>
<comment type="pathway">
    <text evidence="4">Amino-sugar metabolism; N-acetylneuraminate degradation; D-fructose 6-phosphate from N-acetylneuraminate: step 5/5.</text>
</comment>
<evidence type="ECO:0000256" key="4">
    <source>
        <dbReference type="HAMAP-Rule" id="MF_01241"/>
    </source>
</evidence>
<evidence type="ECO:0000313" key="7">
    <source>
        <dbReference type="EMBL" id="SFP22923.1"/>
    </source>
</evidence>
<name>A0A1I5NM96_9BACI</name>
<evidence type="ECO:0000256" key="3">
    <source>
        <dbReference type="ARBA" id="ARBA00023277"/>
    </source>
</evidence>